<feature type="compositionally biased region" description="Low complexity" evidence="1">
    <location>
        <begin position="199"/>
        <end position="220"/>
    </location>
</feature>
<dbReference type="OrthoDB" id="2507448at2759"/>
<reference evidence="3 4" key="1">
    <citation type="submission" date="2015-08" db="EMBL/GenBank/DDBJ databases">
        <title>Next Generation Sequencing and Analysis of the Genome of Puccinia sorghi L Schw, the Causal Agent of Maize Common Rust.</title>
        <authorList>
            <person name="Rochi L."/>
            <person name="Burguener G."/>
            <person name="Darino M."/>
            <person name="Turjanski A."/>
            <person name="Kreff E."/>
            <person name="Dieguez M.J."/>
            <person name="Sacco F."/>
        </authorList>
    </citation>
    <scope>NUCLEOTIDE SEQUENCE [LARGE SCALE GENOMIC DNA]</scope>
    <source>
        <strain evidence="3 4">RO10H11247</strain>
    </source>
</reference>
<evidence type="ECO:0000313" key="4">
    <source>
        <dbReference type="Proteomes" id="UP000037035"/>
    </source>
</evidence>
<feature type="compositionally biased region" description="Polar residues" evidence="1">
    <location>
        <begin position="137"/>
        <end position="151"/>
    </location>
</feature>
<keyword evidence="4" id="KW-1185">Reference proteome</keyword>
<feature type="compositionally biased region" description="Basic and acidic residues" evidence="1">
    <location>
        <begin position="415"/>
        <end position="427"/>
    </location>
</feature>
<proteinExistence type="predicted"/>
<dbReference type="Proteomes" id="UP000037035">
    <property type="component" value="Unassembled WGS sequence"/>
</dbReference>
<feature type="compositionally biased region" description="Polar residues" evidence="1">
    <location>
        <begin position="226"/>
        <end position="241"/>
    </location>
</feature>
<keyword evidence="2" id="KW-0472">Membrane</keyword>
<organism evidence="3 4">
    <name type="scientific">Puccinia sorghi</name>
    <dbReference type="NCBI Taxonomy" id="27349"/>
    <lineage>
        <taxon>Eukaryota</taxon>
        <taxon>Fungi</taxon>
        <taxon>Dikarya</taxon>
        <taxon>Basidiomycota</taxon>
        <taxon>Pucciniomycotina</taxon>
        <taxon>Pucciniomycetes</taxon>
        <taxon>Pucciniales</taxon>
        <taxon>Pucciniaceae</taxon>
        <taxon>Puccinia</taxon>
    </lineage>
</organism>
<keyword evidence="2" id="KW-0812">Transmembrane</keyword>
<name>A0A0L6UZL3_9BASI</name>
<accession>A0A0L6UZL3</accession>
<feature type="region of interest" description="Disordered" evidence="1">
    <location>
        <begin position="316"/>
        <end position="343"/>
    </location>
</feature>
<dbReference type="VEuPathDB" id="FungiDB:VP01_3087g4"/>
<evidence type="ECO:0000256" key="1">
    <source>
        <dbReference type="SAM" id="MobiDB-lite"/>
    </source>
</evidence>
<feature type="region of interest" description="Disordered" evidence="1">
    <location>
        <begin position="400"/>
        <end position="459"/>
    </location>
</feature>
<feature type="compositionally biased region" description="Basic and acidic residues" evidence="1">
    <location>
        <begin position="177"/>
        <end position="194"/>
    </location>
</feature>
<evidence type="ECO:0000256" key="2">
    <source>
        <dbReference type="SAM" id="Phobius"/>
    </source>
</evidence>
<comment type="caution">
    <text evidence="3">The sequence shown here is derived from an EMBL/GenBank/DDBJ whole genome shotgun (WGS) entry which is preliminary data.</text>
</comment>
<dbReference type="EMBL" id="LAVV01008043">
    <property type="protein sequence ID" value="KNZ53976.1"/>
    <property type="molecule type" value="Genomic_DNA"/>
</dbReference>
<feature type="transmembrane region" description="Helical" evidence="2">
    <location>
        <begin position="276"/>
        <end position="296"/>
    </location>
</feature>
<sequence length="500" mass="55080">MTILDFQLLSVAKITCQPESCPDRAGCGVTFTTTLEVWNYSLFSKGSLIHVLLFMITEVSLVRVGESDVIPKAWMFHSSRSIVGHPFTLENDQGRPVDLKKRLDRKNTITHVLDENLHSLSKRWFFGNEEAHGVTTIRSQLNSRNPTTPIGASNDAGGLPMVSLPSGKLAPLWNDSNLEKSDPNLSNERQRNGELDPVSTGLSASKTSSATSSGSDPLSPKIGDGDSSNPNRVVASTTKSQLDLMESAGQDIRSSTSGTGAKSSAENNPMKRPPPLWLIEIFCVALALAVFLFIALKQKRYQVSFKPFKIHKAPKPARAGESESIGRRPAAAQPFARSNKPQMTKAHTEEGFMSSEDPKHETFVSTMAEVGPNPALGAKEFPGKRLHRLRRFFQFKDSKFTKSSGTSCKTPTASRELEKSDASKHPLPDVYISPPDPVHQKANPPAGHQKLTNTTNRENRGLSIEAMSPIKNSPANLFNEYQRETVELHCIRRDQIEIHY</sequence>
<feature type="compositionally biased region" description="Polar residues" evidence="1">
    <location>
        <begin position="401"/>
        <end position="413"/>
    </location>
</feature>
<feature type="region of interest" description="Disordered" evidence="1">
    <location>
        <begin position="137"/>
        <end position="270"/>
    </location>
</feature>
<evidence type="ECO:0000313" key="3">
    <source>
        <dbReference type="EMBL" id="KNZ53976.1"/>
    </source>
</evidence>
<gene>
    <name evidence="3" type="ORF">VP01_3087g4</name>
</gene>
<protein>
    <submittedName>
        <fullName evidence="3">Uncharacterized protein</fullName>
    </submittedName>
</protein>
<dbReference type="AlphaFoldDB" id="A0A0L6UZL3"/>
<feature type="compositionally biased region" description="Low complexity" evidence="1">
    <location>
        <begin position="254"/>
        <end position="265"/>
    </location>
</feature>
<keyword evidence="2" id="KW-1133">Transmembrane helix</keyword>